<gene>
    <name evidence="4" type="ORF">A3H75_00505</name>
</gene>
<organism evidence="4 5">
    <name type="scientific">Candidatus Uhrbacteria bacterium RIFCSPLOWO2_02_FULL_51_9</name>
    <dbReference type="NCBI Taxonomy" id="1802410"/>
    <lineage>
        <taxon>Bacteria</taxon>
        <taxon>Candidatus Uhriibacteriota</taxon>
    </lineage>
</organism>
<dbReference type="PROSITE" id="PS00430">
    <property type="entry name" value="TONB_DEPENDENT_REC_1"/>
    <property type="match status" value="1"/>
</dbReference>
<comment type="caution">
    <text evidence="4">The sequence shown here is derived from an EMBL/GenBank/DDBJ whole genome shotgun (WGS) entry which is preliminary data.</text>
</comment>
<dbReference type="CDD" id="cd06464">
    <property type="entry name" value="ACD_sHsps-like"/>
    <property type="match status" value="1"/>
</dbReference>
<dbReference type="InterPro" id="IPR002068">
    <property type="entry name" value="A-crystallin/Hsp20_dom"/>
</dbReference>
<evidence type="ECO:0000313" key="4">
    <source>
        <dbReference type="EMBL" id="OGL88707.1"/>
    </source>
</evidence>
<evidence type="ECO:0000313" key="5">
    <source>
        <dbReference type="Proteomes" id="UP000176678"/>
    </source>
</evidence>
<dbReference type="InterPro" id="IPR031107">
    <property type="entry name" value="Small_HSP"/>
</dbReference>
<feature type="domain" description="SHSP" evidence="3">
    <location>
        <begin position="35"/>
        <end position="148"/>
    </location>
</feature>
<proteinExistence type="inferred from homology"/>
<evidence type="ECO:0000256" key="2">
    <source>
        <dbReference type="RuleBase" id="RU003616"/>
    </source>
</evidence>
<dbReference type="AlphaFoldDB" id="A0A1F7VFE2"/>
<dbReference type="PANTHER" id="PTHR11527">
    <property type="entry name" value="HEAT-SHOCK PROTEIN 20 FAMILY MEMBER"/>
    <property type="match status" value="1"/>
</dbReference>
<reference evidence="4 5" key="1">
    <citation type="journal article" date="2016" name="Nat. Commun.">
        <title>Thousands of microbial genomes shed light on interconnected biogeochemical processes in an aquifer system.</title>
        <authorList>
            <person name="Anantharaman K."/>
            <person name="Brown C.T."/>
            <person name="Hug L.A."/>
            <person name="Sharon I."/>
            <person name="Castelle C.J."/>
            <person name="Probst A.J."/>
            <person name="Thomas B.C."/>
            <person name="Singh A."/>
            <person name="Wilkins M.J."/>
            <person name="Karaoz U."/>
            <person name="Brodie E.L."/>
            <person name="Williams K.H."/>
            <person name="Hubbard S.S."/>
            <person name="Banfield J.F."/>
        </authorList>
    </citation>
    <scope>NUCLEOTIDE SEQUENCE [LARGE SCALE GENOMIC DNA]</scope>
</reference>
<dbReference type="Proteomes" id="UP000176678">
    <property type="component" value="Unassembled WGS sequence"/>
</dbReference>
<dbReference type="Gene3D" id="2.60.40.790">
    <property type="match status" value="1"/>
</dbReference>
<accession>A0A1F7VFE2</accession>
<evidence type="ECO:0000259" key="3">
    <source>
        <dbReference type="PROSITE" id="PS01031"/>
    </source>
</evidence>
<dbReference type="PROSITE" id="PS01031">
    <property type="entry name" value="SHSP"/>
    <property type="match status" value="1"/>
</dbReference>
<protein>
    <recommendedName>
        <fullName evidence="3">SHSP domain-containing protein</fullName>
    </recommendedName>
</protein>
<dbReference type="InterPro" id="IPR010916">
    <property type="entry name" value="TonB_box_CS"/>
</dbReference>
<dbReference type="InterPro" id="IPR008978">
    <property type="entry name" value="HSP20-like_chaperone"/>
</dbReference>
<dbReference type="SUPFAM" id="SSF49764">
    <property type="entry name" value="HSP20-like chaperones"/>
    <property type="match status" value="1"/>
</dbReference>
<sequence length="148" mass="16301">MRKEKDVVDFLLEQAGESARVYTTPVDEAATETEAHEPEGQLAVDIIDTNDSLVVVATVAGASPEEISVYVHNDLLTIRGRRALPVVVSESAFIHRECFWGRFSRTIILPLDVRAPGVRAMYKSGVLVVSLPKEKRESRVPITVVDEG</sequence>
<dbReference type="STRING" id="1802410.A3H75_00505"/>
<dbReference type="Pfam" id="PF00011">
    <property type="entry name" value="HSP20"/>
    <property type="match status" value="1"/>
</dbReference>
<dbReference type="EMBL" id="MGES01000031">
    <property type="protein sequence ID" value="OGL88707.1"/>
    <property type="molecule type" value="Genomic_DNA"/>
</dbReference>
<evidence type="ECO:0000256" key="1">
    <source>
        <dbReference type="PROSITE-ProRule" id="PRU00285"/>
    </source>
</evidence>
<comment type="similarity">
    <text evidence="1 2">Belongs to the small heat shock protein (HSP20) family.</text>
</comment>
<name>A0A1F7VFE2_9BACT</name>